<feature type="domain" description="MrpA C-terminal/MbhD" evidence="14">
    <location>
        <begin position="598"/>
        <end position="662"/>
    </location>
</feature>
<keyword evidence="4" id="KW-1003">Cell membrane</keyword>
<feature type="transmembrane region" description="Helical" evidence="11">
    <location>
        <begin position="639"/>
        <end position="657"/>
    </location>
</feature>
<feature type="transmembrane region" description="Helical" evidence="11">
    <location>
        <begin position="75"/>
        <end position="98"/>
    </location>
</feature>
<feature type="transmembrane region" description="Helical" evidence="11">
    <location>
        <begin position="363"/>
        <end position="382"/>
    </location>
</feature>
<evidence type="ECO:0000256" key="4">
    <source>
        <dbReference type="ARBA" id="ARBA00022475"/>
    </source>
</evidence>
<name>A0AA97LY38_9ACTN</name>
<feature type="transmembrane region" description="Helical" evidence="11">
    <location>
        <begin position="591"/>
        <end position="609"/>
    </location>
</feature>
<proteinExistence type="predicted"/>
<dbReference type="PRINTS" id="PR01434">
    <property type="entry name" value="NADHDHGNASE5"/>
</dbReference>
<evidence type="ECO:0000313" key="16">
    <source>
        <dbReference type="EMBL" id="UOE20397.1"/>
    </source>
</evidence>
<feature type="transmembrane region" description="Helical" evidence="11">
    <location>
        <begin position="129"/>
        <end position="146"/>
    </location>
</feature>
<dbReference type="Pfam" id="PF00662">
    <property type="entry name" value="Proton_antipo_N"/>
    <property type="match status" value="1"/>
</dbReference>
<evidence type="ECO:0000256" key="10">
    <source>
        <dbReference type="SAM" id="MobiDB-lite"/>
    </source>
</evidence>
<dbReference type="AlphaFoldDB" id="A0AA97LY38"/>
<feature type="region of interest" description="Disordered" evidence="10">
    <location>
        <begin position="759"/>
        <end position="783"/>
    </location>
</feature>
<dbReference type="InterPro" id="IPR001516">
    <property type="entry name" value="Proton_antipo_N"/>
</dbReference>
<evidence type="ECO:0000256" key="5">
    <source>
        <dbReference type="ARBA" id="ARBA00022692"/>
    </source>
</evidence>
<evidence type="ECO:0000259" key="12">
    <source>
        <dbReference type="Pfam" id="PF00361"/>
    </source>
</evidence>
<protein>
    <submittedName>
        <fullName evidence="16">DUF4040 domain-containing protein</fullName>
    </submittedName>
</protein>
<feature type="transmembrane region" description="Helical" evidence="11">
    <location>
        <begin position="158"/>
        <end position="179"/>
    </location>
</feature>
<evidence type="ECO:0000259" key="14">
    <source>
        <dbReference type="Pfam" id="PF13244"/>
    </source>
</evidence>
<evidence type="ECO:0000256" key="3">
    <source>
        <dbReference type="ARBA" id="ARBA00022449"/>
    </source>
</evidence>
<feature type="transmembrane region" description="Helical" evidence="11">
    <location>
        <begin position="199"/>
        <end position="215"/>
    </location>
</feature>
<gene>
    <name evidence="16" type="ORF">NI17_003950</name>
</gene>
<dbReference type="InterPro" id="IPR025383">
    <property type="entry name" value="MrpA_C/MbhD"/>
</dbReference>
<dbReference type="GO" id="GO:0006811">
    <property type="term" value="P:monoatomic ion transport"/>
    <property type="evidence" value="ECO:0007669"/>
    <property type="project" value="UniProtKB-KW"/>
</dbReference>
<dbReference type="Proteomes" id="UP000265719">
    <property type="component" value="Chromosome"/>
</dbReference>
<dbReference type="RefSeq" id="WP_119267570.1">
    <property type="nucleotide sequence ID" value="NZ_CP063196.1"/>
</dbReference>
<feature type="transmembrane region" description="Helical" evidence="11">
    <location>
        <begin position="445"/>
        <end position="465"/>
    </location>
</feature>
<evidence type="ECO:0000259" key="15">
    <source>
        <dbReference type="Pfam" id="PF20501"/>
    </source>
</evidence>
<keyword evidence="6 11" id="KW-1133">Transmembrane helix</keyword>
<feature type="transmembrane region" description="Helical" evidence="11">
    <location>
        <begin position="558"/>
        <end position="579"/>
    </location>
</feature>
<evidence type="ECO:0000256" key="6">
    <source>
        <dbReference type="ARBA" id="ARBA00022989"/>
    </source>
</evidence>
<feature type="transmembrane region" description="Helical" evidence="11">
    <location>
        <begin position="294"/>
        <end position="312"/>
    </location>
</feature>
<feature type="transmembrane region" description="Helical" evidence="11">
    <location>
        <begin position="318"/>
        <end position="342"/>
    </location>
</feature>
<organism evidence="16 17">
    <name type="scientific">Thermobifida halotolerans</name>
    <dbReference type="NCBI Taxonomy" id="483545"/>
    <lineage>
        <taxon>Bacteria</taxon>
        <taxon>Bacillati</taxon>
        <taxon>Actinomycetota</taxon>
        <taxon>Actinomycetes</taxon>
        <taxon>Streptosporangiales</taxon>
        <taxon>Nocardiopsidaceae</taxon>
        <taxon>Thermobifida</taxon>
    </lineage>
</organism>
<sequence length="783" mass="80356">MTVLLALHVLAAAACAALARRWGPKTLALGALAPASAFVWLLAAAPGVLDGAERHESWTWAPALGLEVPLRLDGLALLLGLIVTGVGAVVLGYAVYYFAHREHGLGRVSSVLVLFAGAMLALVLADHLLALYVAWELTTVCSFLLIGDAGRSRPERTAALRALLVTTGAGFALLLGLLLLGDAAGTYRISELLARPPHGAQATAAAVLVLVGAFAKSAQIPFHPWLPDAMVAPTPISAYLHAAAMVKAGVYLVARLSPALAEIPPWQPLVWAVGVATMLLGGWRALAQTDLKRLLAFGTIAQLGFLVVLLGAGTRTAALAGATMLCAHALFKSTLFLVVGIIDHEAGSRDLRELGGVGRDSPALAAVAALACLSMAGLPPTVGYLGKEAAFEAFVEPGPGHGWVLAGLVTGSALTVAYTLRFLWGAFADRADAPHRMRHAPVSSLAPTALLAVSGLALGVVPAATEALALGHAASHPAGGEPYHLALWHGVGPPLLLSLLTLVAGTVLHLARGPLAAAHGRTPRLLDAQETQNRLAVATAATARALTTHTQVGSLPTYLLVILAVVTLGPGLLLAAEVGVPVDVRPWDTPVQAVVGAGVLAGTAGVVALGDRLVGVVVLSAVGYLVAGLFAVHGAVDLAMAQVLVETLTLLVFVFVLRRMPRGTRPSPTLLRAVRAVAAALVGVFAAAVTLAVSARHVPSRSAEGYFREAPHAGGPNIINVILTEFRALDTLGEITVLAVASTGVASLVLASSRMGSAPRFGRGRDGPRRNGGHRPGTAKEVR</sequence>
<dbReference type="GO" id="GO:0005886">
    <property type="term" value="C:plasma membrane"/>
    <property type="evidence" value="ECO:0007669"/>
    <property type="project" value="UniProtKB-SubCell"/>
</dbReference>
<feature type="transmembrane region" description="Helical" evidence="11">
    <location>
        <begin position="669"/>
        <end position="693"/>
    </location>
</feature>
<dbReference type="InterPro" id="IPR001750">
    <property type="entry name" value="ND/Mrp_TM"/>
</dbReference>
<evidence type="ECO:0000256" key="7">
    <source>
        <dbReference type="ARBA" id="ARBA00023065"/>
    </source>
</evidence>
<dbReference type="Pfam" id="PF13244">
    <property type="entry name" value="MbhD"/>
    <property type="match status" value="1"/>
</dbReference>
<evidence type="ECO:0000313" key="17">
    <source>
        <dbReference type="Proteomes" id="UP000265719"/>
    </source>
</evidence>
<comment type="subcellular location">
    <subcellularLocation>
        <location evidence="1">Cell membrane</location>
        <topology evidence="1">Multi-pass membrane protein</topology>
    </subcellularLocation>
    <subcellularLocation>
        <location evidence="9">Membrane</location>
        <topology evidence="9">Multi-pass membrane protein</topology>
    </subcellularLocation>
</comment>
<keyword evidence="3" id="KW-0050">Antiport</keyword>
<evidence type="ECO:0000259" key="13">
    <source>
        <dbReference type="Pfam" id="PF00662"/>
    </source>
</evidence>
<feature type="transmembrane region" description="Helical" evidence="11">
    <location>
        <begin position="485"/>
        <end position="511"/>
    </location>
</feature>
<evidence type="ECO:0000256" key="8">
    <source>
        <dbReference type="ARBA" id="ARBA00023136"/>
    </source>
</evidence>
<feature type="transmembrane region" description="Helical" evidence="11">
    <location>
        <begin position="616"/>
        <end position="633"/>
    </location>
</feature>
<keyword evidence="5 9" id="KW-0812">Transmembrane</keyword>
<keyword evidence="8 11" id="KW-0472">Membrane</keyword>
<feature type="domain" description="NADH:quinone oxidoreductase/Mrp antiporter transmembrane" evidence="12">
    <location>
        <begin position="125"/>
        <end position="405"/>
    </location>
</feature>
<evidence type="ECO:0000256" key="11">
    <source>
        <dbReference type="SAM" id="Phobius"/>
    </source>
</evidence>
<feature type="transmembrane region" description="Helical" evidence="11">
    <location>
        <begin position="236"/>
        <end position="254"/>
    </location>
</feature>
<keyword evidence="2" id="KW-0813">Transport</keyword>
<feature type="domain" description="MrpA C-terminal/MbhE" evidence="15">
    <location>
        <begin position="676"/>
        <end position="749"/>
    </location>
</feature>
<keyword evidence="7" id="KW-0406">Ion transport</keyword>
<dbReference type="GO" id="GO:0015297">
    <property type="term" value="F:antiporter activity"/>
    <property type="evidence" value="ECO:0007669"/>
    <property type="project" value="UniProtKB-KW"/>
</dbReference>
<feature type="transmembrane region" description="Helical" evidence="11">
    <location>
        <begin position="105"/>
        <end position="123"/>
    </location>
</feature>
<dbReference type="InterPro" id="IPR046806">
    <property type="entry name" value="MrpA_C/MbhE"/>
</dbReference>
<dbReference type="PANTHER" id="PTHR43373:SF1">
    <property type="entry name" value="NA(+)_H(+) ANTIPORTER SUBUNIT A"/>
    <property type="match status" value="1"/>
</dbReference>
<reference evidence="16" key="1">
    <citation type="submission" date="2020-10" db="EMBL/GenBank/DDBJ databases">
        <title>De novo genome project of the cellulose decomposer Thermobifida halotolerans type strain.</title>
        <authorList>
            <person name="Nagy I."/>
            <person name="Horvath B."/>
            <person name="Kukolya J."/>
            <person name="Nagy I."/>
            <person name="Orsini M."/>
        </authorList>
    </citation>
    <scope>NUCLEOTIDE SEQUENCE</scope>
    <source>
        <strain evidence="16">DSM 44931</strain>
    </source>
</reference>
<dbReference type="Pfam" id="PF20501">
    <property type="entry name" value="MbhE"/>
    <property type="match status" value="1"/>
</dbReference>
<feature type="transmembrane region" description="Helical" evidence="11">
    <location>
        <begin position="402"/>
        <end position="424"/>
    </location>
</feature>
<evidence type="ECO:0000256" key="2">
    <source>
        <dbReference type="ARBA" id="ARBA00022448"/>
    </source>
</evidence>
<accession>A0AA97LY38</accession>
<dbReference type="PANTHER" id="PTHR43373">
    <property type="entry name" value="NA(+)/H(+) ANTIPORTER SUBUNIT"/>
    <property type="match status" value="1"/>
</dbReference>
<dbReference type="InterPro" id="IPR050616">
    <property type="entry name" value="CPA3_Na-H_Antiporter_A"/>
</dbReference>
<feature type="transmembrane region" description="Helical" evidence="11">
    <location>
        <begin position="266"/>
        <end position="287"/>
    </location>
</feature>
<dbReference type="EMBL" id="CP063196">
    <property type="protein sequence ID" value="UOE20397.1"/>
    <property type="molecule type" value="Genomic_DNA"/>
</dbReference>
<feature type="domain" description="NADH-Ubiquinone oxidoreductase (complex I) chain 5 N-terminal" evidence="13">
    <location>
        <begin position="61"/>
        <end position="102"/>
    </location>
</feature>
<dbReference type="Pfam" id="PF00361">
    <property type="entry name" value="Proton_antipo_M"/>
    <property type="match status" value="1"/>
</dbReference>
<evidence type="ECO:0000256" key="9">
    <source>
        <dbReference type="RuleBase" id="RU000320"/>
    </source>
</evidence>
<keyword evidence="17" id="KW-1185">Reference proteome</keyword>
<feature type="transmembrane region" description="Helical" evidence="11">
    <location>
        <begin position="735"/>
        <end position="753"/>
    </location>
</feature>
<dbReference type="KEGG" id="thao:NI17_003950"/>
<evidence type="ECO:0000256" key="1">
    <source>
        <dbReference type="ARBA" id="ARBA00004651"/>
    </source>
</evidence>